<feature type="transmembrane region" description="Helical" evidence="2">
    <location>
        <begin position="380"/>
        <end position="408"/>
    </location>
</feature>
<keyword evidence="2" id="KW-0472">Membrane</keyword>
<feature type="compositionally biased region" description="Low complexity" evidence="1">
    <location>
        <begin position="196"/>
        <end position="210"/>
    </location>
</feature>
<feature type="region of interest" description="Disordered" evidence="1">
    <location>
        <begin position="17"/>
        <end position="73"/>
    </location>
</feature>
<keyword evidence="4" id="KW-1185">Reference proteome</keyword>
<feature type="compositionally biased region" description="Gly residues" evidence="1">
    <location>
        <begin position="169"/>
        <end position="195"/>
    </location>
</feature>
<protein>
    <submittedName>
        <fullName evidence="3">Uncharacterized protein</fullName>
    </submittedName>
</protein>
<evidence type="ECO:0000256" key="2">
    <source>
        <dbReference type="SAM" id="Phobius"/>
    </source>
</evidence>
<proteinExistence type="predicted"/>
<evidence type="ECO:0000256" key="1">
    <source>
        <dbReference type="SAM" id="MobiDB-lite"/>
    </source>
</evidence>
<gene>
    <name evidence="3" type="ORF">BG653_07271</name>
</gene>
<comment type="caution">
    <text evidence="3">The sequence shown here is derived from an EMBL/GenBank/DDBJ whole genome shotgun (WGS) entry which is preliminary data.</text>
</comment>
<keyword evidence="2" id="KW-0812">Transmembrane</keyword>
<keyword evidence="2" id="KW-1133">Transmembrane helix</keyword>
<feature type="compositionally biased region" description="Gly residues" evidence="1">
    <location>
        <begin position="211"/>
        <end position="229"/>
    </location>
</feature>
<evidence type="ECO:0000313" key="4">
    <source>
        <dbReference type="Proteomes" id="UP000194225"/>
    </source>
</evidence>
<name>A0ABX3XKX2_STRPT</name>
<feature type="transmembrane region" description="Helical" evidence="2">
    <location>
        <begin position="98"/>
        <end position="119"/>
    </location>
</feature>
<feature type="region of interest" description="Disordered" evidence="1">
    <location>
        <begin position="709"/>
        <end position="732"/>
    </location>
</feature>
<feature type="compositionally biased region" description="Gly residues" evidence="1">
    <location>
        <begin position="267"/>
        <end position="285"/>
    </location>
</feature>
<dbReference type="EMBL" id="MIGA01000100">
    <property type="protein sequence ID" value="OSY35109.1"/>
    <property type="molecule type" value="Genomic_DNA"/>
</dbReference>
<feature type="region of interest" description="Disordered" evidence="1">
    <location>
        <begin position="121"/>
        <end position="318"/>
    </location>
</feature>
<feature type="compositionally biased region" description="Basic and acidic residues" evidence="1">
    <location>
        <begin position="709"/>
        <end position="719"/>
    </location>
</feature>
<feature type="compositionally biased region" description="Low complexity" evidence="1">
    <location>
        <begin position="121"/>
        <end position="151"/>
    </location>
</feature>
<sequence>MPENTTTAEQAEEITAAAPAADDTELLPHQEAGGHVLNLPAPGPSDDEPSPPDDDGPEEEEEQEESPEGGLPAAPLLANAVNLSTVGVCGALSTMGPVGALVASGLAAAGVGALGIATVRSTRSTAQRRAAAATTTSAGRAGRAGRASRAGAAGGRGGSAGRRMRSGAAAGGRAGHGGGRGGLFGRRGAGAGSSGLGAVRGSSQRQSAAAGGPGRGGAAAGRGASGLGSVGLSKLPTKTSGVGANSRDGRAGSFSGGAGRGSRRGPAQGGGRHGAAGTGGAFGSGRRGKSAAGASSSGAGAGSAGRSHGRGRETVAAAQGRAARLAASAGERLARWRERAGTWFRAWGAKAWAWAKSKLGWAWGATKGLRRRGYARLRHYLRLAAAAFFATVAALAVMPASLFVGAFANIPAVVNKRFRFTNAGMSWPGRVARKVFGKLADASRRRLNAQLADMATPITSDAEHVGHVCDDPGATNGPVTEEPTTRGEHVSVFATSAEEVANAYAAYDPPAMAAVAAEYKGLPDAIRFVNDAVMALAENSATIYPMDPAMAEGVSQVSQVLEATAAYADDIEPTFRQVHEHDVMRLENPRVNEHWWNVGGIDGDGALWATASVLATAAEEVRGVYQSWSPEGMGDSAAMAVGAEYEGLPVGLEHLADAVTSLATRSADTYPVDPCIAEMVADVVHGLRKAISAAMELQPAFRRLHSEEIDHNENPRNGEHMWAAPKNGGASA</sequence>
<dbReference type="Proteomes" id="UP000194225">
    <property type="component" value="Unassembled WGS sequence"/>
</dbReference>
<evidence type="ECO:0000313" key="3">
    <source>
        <dbReference type="EMBL" id="OSY35109.1"/>
    </source>
</evidence>
<feature type="compositionally biased region" description="Acidic residues" evidence="1">
    <location>
        <begin position="45"/>
        <end position="67"/>
    </location>
</feature>
<reference evidence="3 4" key="1">
    <citation type="submission" date="2016-09" db="EMBL/GenBank/DDBJ databases">
        <title>Streptomyces platensis DSM40041, a candidate organism with high potential of specific P450 cytochromes.</title>
        <authorList>
            <person name="Grumaz C."/>
            <person name="Vainshtein Y."/>
            <person name="Kirstahler P."/>
            <person name="Sohn K."/>
        </authorList>
    </citation>
    <scope>NUCLEOTIDE SEQUENCE [LARGE SCALE GENOMIC DNA]</scope>
    <source>
        <strain evidence="3 4">DSM 40041</strain>
    </source>
</reference>
<organism evidence="3 4">
    <name type="scientific">Streptomyces platensis</name>
    <dbReference type="NCBI Taxonomy" id="58346"/>
    <lineage>
        <taxon>Bacteria</taxon>
        <taxon>Bacillati</taxon>
        <taxon>Actinomycetota</taxon>
        <taxon>Actinomycetes</taxon>
        <taxon>Kitasatosporales</taxon>
        <taxon>Streptomycetaceae</taxon>
        <taxon>Streptomyces</taxon>
    </lineage>
</organism>
<accession>A0ABX3XKX2</accession>